<keyword evidence="2" id="KW-0012">Acyltransferase</keyword>
<dbReference type="eggNOG" id="ENOG502SU03">
    <property type="taxonomic scope" value="Eukaryota"/>
</dbReference>
<evidence type="ECO:0000259" key="3">
    <source>
        <dbReference type="PROSITE" id="PS51186"/>
    </source>
</evidence>
<accession>B8MJX2</accession>
<dbReference type="InterPro" id="IPR016181">
    <property type="entry name" value="Acyl_CoA_acyltransferase"/>
</dbReference>
<keyword evidence="5" id="KW-1185">Reference proteome</keyword>
<evidence type="ECO:0000256" key="1">
    <source>
        <dbReference type="ARBA" id="ARBA00022679"/>
    </source>
</evidence>
<dbReference type="InterPro" id="IPR000182">
    <property type="entry name" value="GNAT_dom"/>
</dbReference>
<dbReference type="Proteomes" id="UP000001745">
    <property type="component" value="Unassembled WGS sequence"/>
</dbReference>
<protein>
    <submittedName>
        <fullName evidence="4">GNAT family acetyltransferase, putative</fullName>
    </submittedName>
</protein>
<feature type="domain" description="N-acetyltransferase" evidence="3">
    <location>
        <begin position="18"/>
        <end position="191"/>
    </location>
</feature>
<dbReference type="STRING" id="441959.B8MJX2"/>
<dbReference type="CDD" id="cd04301">
    <property type="entry name" value="NAT_SF"/>
    <property type="match status" value="1"/>
</dbReference>
<evidence type="ECO:0000256" key="2">
    <source>
        <dbReference type="ARBA" id="ARBA00023315"/>
    </source>
</evidence>
<proteinExistence type="predicted"/>
<dbReference type="AlphaFoldDB" id="B8MJX2"/>
<dbReference type="PANTHER" id="PTHR43800:SF1">
    <property type="entry name" value="PEPTIDYL-LYSINE N-ACETYLTRANSFERASE YJAB"/>
    <property type="match status" value="1"/>
</dbReference>
<reference evidence="5" key="1">
    <citation type="journal article" date="2015" name="Genome Announc.">
        <title>Genome sequence of the AIDS-associated pathogen Penicillium marneffei (ATCC18224) and its near taxonomic relative Talaromyces stipitatus (ATCC10500).</title>
        <authorList>
            <person name="Nierman W.C."/>
            <person name="Fedorova-Abrams N.D."/>
            <person name="Andrianopoulos A."/>
        </authorList>
    </citation>
    <scope>NUCLEOTIDE SEQUENCE [LARGE SCALE GENOMIC DNA]</scope>
    <source>
        <strain evidence="5">ATCC 10500 / CBS 375.48 / QM 6759 / NRRL 1006</strain>
    </source>
</reference>
<dbReference type="InParanoid" id="B8MJX2"/>
<name>B8MJX2_TALSN</name>
<dbReference type="PROSITE" id="PS51186">
    <property type="entry name" value="GNAT"/>
    <property type="match status" value="1"/>
</dbReference>
<dbReference type="PANTHER" id="PTHR43800">
    <property type="entry name" value="PEPTIDYL-LYSINE N-ACETYLTRANSFERASE YJAB"/>
    <property type="match status" value="1"/>
</dbReference>
<dbReference type="PhylomeDB" id="B8MJX2"/>
<dbReference type="VEuPathDB" id="FungiDB:TSTA_042640"/>
<organism evidence="4 5">
    <name type="scientific">Talaromyces stipitatus (strain ATCC 10500 / CBS 375.48 / QM 6759 / NRRL 1006)</name>
    <name type="common">Penicillium stipitatum</name>
    <dbReference type="NCBI Taxonomy" id="441959"/>
    <lineage>
        <taxon>Eukaryota</taxon>
        <taxon>Fungi</taxon>
        <taxon>Dikarya</taxon>
        <taxon>Ascomycota</taxon>
        <taxon>Pezizomycotina</taxon>
        <taxon>Eurotiomycetes</taxon>
        <taxon>Eurotiomycetidae</taxon>
        <taxon>Eurotiales</taxon>
        <taxon>Trichocomaceae</taxon>
        <taxon>Talaromyces</taxon>
        <taxon>Talaromyces sect. Talaromyces</taxon>
    </lineage>
</organism>
<sequence length="212" mass="24073">MEGTRISTASFKQIGKDIIIRLGVAADIPYLPAIEESASEIFKSIPDLEFIADDPPLSIDTLHSYLSSSHLWVATVEDESGSEIPVAFLAAKSINPARSDEDNQEIANNIQSPRHIYIAECSVHLSFQRRGIAGRLLNTVAEYARKQGFGWLTLITFLDVPWNGKFYQKHGFEEIEAETMGDEYVEILKEELDQWKNWKSKRWRRGVMARKS</sequence>
<dbReference type="GO" id="GO:0016747">
    <property type="term" value="F:acyltransferase activity, transferring groups other than amino-acyl groups"/>
    <property type="evidence" value="ECO:0007669"/>
    <property type="project" value="InterPro"/>
</dbReference>
<dbReference type="OrthoDB" id="2744543at2759"/>
<keyword evidence="1 4" id="KW-0808">Transferase</keyword>
<dbReference type="GeneID" id="8103356"/>
<dbReference type="HOGENOM" id="CLU_096760_0_0_1"/>
<dbReference type="EMBL" id="EQ962657">
    <property type="protein sequence ID" value="EED14789.1"/>
    <property type="molecule type" value="Genomic_DNA"/>
</dbReference>
<dbReference type="SUPFAM" id="SSF55729">
    <property type="entry name" value="Acyl-CoA N-acyltransferases (Nat)"/>
    <property type="match status" value="1"/>
</dbReference>
<dbReference type="Gene3D" id="3.40.630.30">
    <property type="match status" value="1"/>
</dbReference>
<dbReference type="RefSeq" id="XP_002484742.1">
    <property type="nucleotide sequence ID" value="XM_002484697.1"/>
</dbReference>
<evidence type="ECO:0000313" key="5">
    <source>
        <dbReference type="Proteomes" id="UP000001745"/>
    </source>
</evidence>
<gene>
    <name evidence="4" type="ORF">TSTA_042640</name>
</gene>
<dbReference type="OMA" id="FREVPWN"/>
<dbReference type="Pfam" id="PF00583">
    <property type="entry name" value="Acetyltransf_1"/>
    <property type="match status" value="1"/>
</dbReference>
<evidence type="ECO:0000313" key="4">
    <source>
        <dbReference type="EMBL" id="EED14789.1"/>
    </source>
</evidence>